<protein>
    <submittedName>
        <fullName evidence="1">Protein phosphatase 1 regulatory subunit 3B-like isoform X1</fullName>
    </submittedName>
</protein>
<evidence type="ECO:0000313" key="2">
    <source>
        <dbReference type="Proteomes" id="UP001233172"/>
    </source>
</evidence>
<dbReference type="AlphaFoldDB" id="A0AAD8B304"/>
<sequence>MAVEWTSHWFHEIDGANRNMLDNDSDYKLGNNSDIYNNNNSNEDRNTLNDKDINANQTSHFVKCFNSKTWT</sequence>
<evidence type="ECO:0000313" key="1">
    <source>
        <dbReference type="EMBL" id="KAK0047126.1"/>
    </source>
</evidence>
<comment type="caution">
    <text evidence="1">The sequence shown here is derived from an EMBL/GenBank/DDBJ whole genome shotgun (WGS) entry which is preliminary data.</text>
</comment>
<proteinExistence type="predicted"/>
<reference evidence="1" key="1">
    <citation type="journal article" date="2023" name="PLoS Negl. Trop. Dis.">
        <title>A genome sequence for Biomphalaria pfeifferi, the major vector snail for the human-infecting parasite Schistosoma mansoni.</title>
        <authorList>
            <person name="Bu L."/>
            <person name="Lu L."/>
            <person name="Laidemitt M.R."/>
            <person name="Zhang S.M."/>
            <person name="Mutuku M."/>
            <person name="Mkoji G."/>
            <person name="Steinauer M."/>
            <person name="Loker E.S."/>
        </authorList>
    </citation>
    <scope>NUCLEOTIDE SEQUENCE</scope>
    <source>
        <strain evidence="1">KasaAsao</strain>
    </source>
</reference>
<name>A0AAD8B304_BIOPF</name>
<dbReference type="EMBL" id="JASAOG010000155">
    <property type="protein sequence ID" value="KAK0047126.1"/>
    <property type="molecule type" value="Genomic_DNA"/>
</dbReference>
<organism evidence="1 2">
    <name type="scientific">Biomphalaria pfeifferi</name>
    <name type="common">Bloodfluke planorb</name>
    <name type="synonym">Freshwater snail</name>
    <dbReference type="NCBI Taxonomy" id="112525"/>
    <lineage>
        <taxon>Eukaryota</taxon>
        <taxon>Metazoa</taxon>
        <taxon>Spiralia</taxon>
        <taxon>Lophotrochozoa</taxon>
        <taxon>Mollusca</taxon>
        <taxon>Gastropoda</taxon>
        <taxon>Heterobranchia</taxon>
        <taxon>Euthyneura</taxon>
        <taxon>Panpulmonata</taxon>
        <taxon>Hygrophila</taxon>
        <taxon>Lymnaeoidea</taxon>
        <taxon>Planorbidae</taxon>
        <taxon>Biomphalaria</taxon>
    </lineage>
</organism>
<reference evidence="1" key="2">
    <citation type="submission" date="2023-04" db="EMBL/GenBank/DDBJ databases">
        <authorList>
            <person name="Bu L."/>
            <person name="Lu L."/>
            <person name="Laidemitt M.R."/>
            <person name="Zhang S.M."/>
            <person name="Mutuku M."/>
            <person name="Mkoji G."/>
            <person name="Steinauer M."/>
            <person name="Loker E.S."/>
        </authorList>
    </citation>
    <scope>NUCLEOTIDE SEQUENCE</scope>
    <source>
        <strain evidence="1">KasaAsao</strain>
        <tissue evidence="1">Whole Snail</tissue>
    </source>
</reference>
<accession>A0AAD8B304</accession>
<keyword evidence="2" id="KW-1185">Reference proteome</keyword>
<dbReference type="Proteomes" id="UP001233172">
    <property type="component" value="Unassembled WGS sequence"/>
</dbReference>
<gene>
    <name evidence="1" type="ORF">Bpfe_023397</name>
</gene>
<feature type="non-terminal residue" evidence="1">
    <location>
        <position position="71"/>
    </location>
</feature>